<dbReference type="RefSeq" id="WP_266351287.1">
    <property type="nucleotide sequence ID" value="NZ_JAPKNG010000008.1"/>
</dbReference>
<organism evidence="5 6">
    <name type="scientific">Kaistia dalseonensis</name>
    <dbReference type="NCBI Taxonomy" id="410840"/>
    <lineage>
        <taxon>Bacteria</taxon>
        <taxon>Pseudomonadati</taxon>
        <taxon>Pseudomonadota</taxon>
        <taxon>Alphaproteobacteria</taxon>
        <taxon>Hyphomicrobiales</taxon>
        <taxon>Kaistiaceae</taxon>
        <taxon>Kaistia</taxon>
    </lineage>
</organism>
<keyword evidence="2" id="KW-0592">Phosphate transport</keyword>
<gene>
    <name evidence="5" type="ORF">QO014_004821</name>
</gene>
<dbReference type="Proteomes" id="UP001241603">
    <property type="component" value="Unassembled WGS sequence"/>
</dbReference>
<evidence type="ECO:0000313" key="5">
    <source>
        <dbReference type="EMBL" id="MDQ0440406.1"/>
    </source>
</evidence>
<dbReference type="SUPFAM" id="SSF109755">
    <property type="entry name" value="PhoU-like"/>
    <property type="match status" value="1"/>
</dbReference>
<dbReference type="PANTHER" id="PTHR42930">
    <property type="entry name" value="PHOSPHATE-SPECIFIC TRANSPORT SYSTEM ACCESSORY PROTEIN PHOU"/>
    <property type="match status" value="1"/>
</dbReference>
<sequence>MSEHTVSRYDDELKDIARRIAEMGGMAERLVDHAVTALTRLDTTIANSVISDDKRLDLLQRECEEQAILIIARRQPMAMDLREVIGALRISNDLERIGDLAKNIAKRVIALDGQFQSKRFMTGVEHMAELSLAQLKDVLDAYALRDVKQAFEVWKRDAEIDQMYTSLFRELLTYMMEDPRNITFCTHLLFCAKNIERIGDHTTNIAETIQYAVTGELLPDERPKHDDSSITTVPYETT</sequence>
<dbReference type="EMBL" id="JAUSVO010000008">
    <property type="protein sequence ID" value="MDQ0440406.1"/>
    <property type="molecule type" value="Genomic_DNA"/>
</dbReference>
<evidence type="ECO:0000259" key="4">
    <source>
        <dbReference type="Pfam" id="PF01895"/>
    </source>
</evidence>
<name>A0ABU0HDL2_9HYPH</name>
<proteinExistence type="inferred from homology"/>
<dbReference type="PIRSF" id="PIRSF003107">
    <property type="entry name" value="PhoU"/>
    <property type="match status" value="1"/>
</dbReference>
<keyword evidence="6" id="KW-1185">Reference proteome</keyword>
<comment type="caution">
    <text evidence="5">The sequence shown here is derived from an EMBL/GenBank/DDBJ whole genome shotgun (WGS) entry which is preliminary data.</text>
</comment>
<keyword evidence="2" id="KW-0963">Cytoplasm</keyword>
<comment type="function">
    <text evidence="2">Plays a role in the regulation of phosphate uptake.</text>
</comment>
<comment type="similarity">
    <text evidence="1 2">Belongs to the PhoU family.</text>
</comment>
<evidence type="ECO:0000313" key="6">
    <source>
        <dbReference type="Proteomes" id="UP001241603"/>
    </source>
</evidence>
<feature type="domain" description="PhoU" evidence="4">
    <location>
        <begin position="124"/>
        <end position="208"/>
    </location>
</feature>
<comment type="subunit">
    <text evidence="2">Homodimer.</text>
</comment>
<dbReference type="NCBIfam" id="TIGR02135">
    <property type="entry name" value="phoU_full"/>
    <property type="match status" value="1"/>
</dbReference>
<dbReference type="InterPro" id="IPR038078">
    <property type="entry name" value="PhoU-like_sf"/>
</dbReference>
<evidence type="ECO:0000256" key="3">
    <source>
        <dbReference type="SAM" id="MobiDB-lite"/>
    </source>
</evidence>
<keyword evidence="2" id="KW-0813">Transport</keyword>
<dbReference type="InterPro" id="IPR028366">
    <property type="entry name" value="PhoU"/>
</dbReference>
<dbReference type="InterPro" id="IPR026022">
    <property type="entry name" value="PhoU_dom"/>
</dbReference>
<feature type="domain" description="PhoU" evidence="4">
    <location>
        <begin position="20"/>
        <end position="108"/>
    </location>
</feature>
<dbReference type="Pfam" id="PF01895">
    <property type="entry name" value="PhoU"/>
    <property type="match status" value="2"/>
</dbReference>
<evidence type="ECO:0000256" key="2">
    <source>
        <dbReference type="PIRNR" id="PIRNR003107"/>
    </source>
</evidence>
<feature type="compositionally biased region" description="Basic and acidic residues" evidence="3">
    <location>
        <begin position="219"/>
        <end position="228"/>
    </location>
</feature>
<feature type="region of interest" description="Disordered" evidence="3">
    <location>
        <begin position="219"/>
        <end position="238"/>
    </location>
</feature>
<feature type="compositionally biased region" description="Polar residues" evidence="3">
    <location>
        <begin position="229"/>
        <end position="238"/>
    </location>
</feature>
<dbReference type="PANTHER" id="PTHR42930:SF3">
    <property type="entry name" value="PHOSPHATE-SPECIFIC TRANSPORT SYSTEM ACCESSORY PROTEIN PHOU"/>
    <property type="match status" value="1"/>
</dbReference>
<dbReference type="Gene3D" id="1.20.58.220">
    <property type="entry name" value="Phosphate transport system protein phou homolog 2, domain 2"/>
    <property type="match status" value="2"/>
</dbReference>
<reference evidence="5 6" key="1">
    <citation type="submission" date="2023-07" db="EMBL/GenBank/DDBJ databases">
        <title>Genomic Encyclopedia of Type Strains, Phase IV (KMG-IV): sequencing the most valuable type-strain genomes for metagenomic binning, comparative biology and taxonomic classification.</title>
        <authorList>
            <person name="Goeker M."/>
        </authorList>
    </citation>
    <scope>NUCLEOTIDE SEQUENCE [LARGE SCALE GENOMIC DNA]</scope>
    <source>
        <strain evidence="5 6">B6-8</strain>
    </source>
</reference>
<protein>
    <recommendedName>
        <fullName evidence="2">Phosphate-specific transport system accessory protein PhoU</fullName>
    </recommendedName>
</protein>
<evidence type="ECO:0000256" key="1">
    <source>
        <dbReference type="ARBA" id="ARBA00008107"/>
    </source>
</evidence>
<comment type="subcellular location">
    <subcellularLocation>
        <location evidence="2">Cytoplasm</location>
    </subcellularLocation>
</comment>
<accession>A0ABU0HDL2</accession>